<reference evidence="2 3" key="1">
    <citation type="submission" date="2020-01" db="EMBL/GenBank/DDBJ databases">
        <title>Complete genome sequence of Mycoplasma felis strain Myco-2.</title>
        <authorList>
            <person name="Kinoshita Y."/>
            <person name="Niwa H."/>
            <person name="Uchida-Fujii E."/>
            <person name="Nukada T."/>
        </authorList>
    </citation>
    <scope>NUCLEOTIDE SEQUENCE [LARGE SCALE GENOMIC DNA]</scope>
    <source>
        <strain evidence="2 3">Myco-2</strain>
    </source>
</reference>
<organism evidence="2 3">
    <name type="scientific">Mycoplasmopsis felis</name>
    <dbReference type="NCBI Taxonomy" id="33923"/>
    <lineage>
        <taxon>Bacteria</taxon>
        <taxon>Bacillati</taxon>
        <taxon>Mycoplasmatota</taxon>
        <taxon>Mycoplasmoidales</taxon>
        <taxon>Metamycoplasmataceae</taxon>
        <taxon>Mycoplasmopsis</taxon>
    </lineage>
</organism>
<evidence type="ECO:0000313" key="3">
    <source>
        <dbReference type="Proteomes" id="UP000464317"/>
    </source>
</evidence>
<dbReference type="PANTHER" id="PTHR10000">
    <property type="entry name" value="PHOSPHOSERINE PHOSPHATASE"/>
    <property type="match status" value="1"/>
</dbReference>
<dbReference type="RefSeq" id="WP_161552974.1">
    <property type="nucleotide sequence ID" value="NZ_AP022325.1"/>
</dbReference>
<dbReference type="SFLD" id="SFLDG01140">
    <property type="entry name" value="C2.B:_Phosphomannomutase_and_P"/>
    <property type="match status" value="1"/>
</dbReference>
<dbReference type="PANTHER" id="PTHR10000:SF8">
    <property type="entry name" value="HAD SUPERFAMILY HYDROLASE-LIKE, TYPE 3"/>
    <property type="match status" value="1"/>
</dbReference>
<proteinExistence type="predicted"/>
<evidence type="ECO:0000256" key="1">
    <source>
        <dbReference type="ARBA" id="ARBA00001946"/>
    </source>
</evidence>
<dbReference type="Gene3D" id="3.40.50.1000">
    <property type="entry name" value="HAD superfamily/HAD-like"/>
    <property type="match status" value="1"/>
</dbReference>
<gene>
    <name evidence="2" type="ORF">JPM2_1500</name>
</gene>
<accession>A0A809S050</accession>
<comment type="cofactor">
    <cofactor evidence="1">
        <name>Mg(2+)</name>
        <dbReference type="ChEBI" id="CHEBI:18420"/>
    </cofactor>
</comment>
<dbReference type="InterPro" id="IPR036412">
    <property type="entry name" value="HAD-like_sf"/>
</dbReference>
<dbReference type="SUPFAM" id="SSF56784">
    <property type="entry name" value="HAD-like"/>
    <property type="match status" value="1"/>
</dbReference>
<dbReference type="Pfam" id="PF08282">
    <property type="entry name" value="Hydrolase_3"/>
    <property type="match status" value="1"/>
</dbReference>
<protein>
    <submittedName>
        <fullName evidence="2">Haloacid dehalogenase</fullName>
    </submittedName>
</protein>
<dbReference type="GO" id="GO:0005829">
    <property type="term" value="C:cytosol"/>
    <property type="evidence" value="ECO:0007669"/>
    <property type="project" value="TreeGrafter"/>
</dbReference>
<dbReference type="Proteomes" id="UP000464317">
    <property type="component" value="Chromosome"/>
</dbReference>
<dbReference type="InterPro" id="IPR006379">
    <property type="entry name" value="HAD-SF_hydro_IIB"/>
</dbReference>
<evidence type="ECO:0000313" key="2">
    <source>
        <dbReference type="EMBL" id="BBU47457.1"/>
    </source>
</evidence>
<dbReference type="InterPro" id="IPR023214">
    <property type="entry name" value="HAD_sf"/>
</dbReference>
<dbReference type="AlphaFoldDB" id="A0A809S050"/>
<dbReference type="NCBIfam" id="TIGR01484">
    <property type="entry name" value="HAD-SF-IIB"/>
    <property type="match status" value="1"/>
</dbReference>
<dbReference type="Gene3D" id="3.30.1240.10">
    <property type="match status" value="1"/>
</dbReference>
<keyword evidence="3" id="KW-1185">Reference proteome</keyword>
<dbReference type="EMBL" id="AP022325">
    <property type="protein sequence ID" value="BBU47457.1"/>
    <property type="molecule type" value="Genomic_DNA"/>
</dbReference>
<dbReference type="SFLD" id="SFLDS00003">
    <property type="entry name" value="Haloacid_Dehalogenase"/>
    <property type="match status" value="1"/>
</dbReference>
<dbReference type="GO" id="GO:0016791">
    <property type="term" value="F:phosphatase activity"/>
    <property type="evidence" value="ECO:0007669"/>
    <property type="project" value="TreeGrafter"/>
</dbReference>
<dbReference type="GO" id="GO:0000287">
    <property type="term" value="F:magnesium ion binding"/>
    <property type="evidence" value="ECO:0007669"/>
    <property type="project" value="TreeGrafter"/>
</dbReference>
<dbReference type="KEGG" id="mfel:JPM2_1500"/>
<sequence>MNKNNWVFAFDLDGTLLQRNNKANKYTLDVLKKSKESGNINIVATGRGVAKTLPLLESKAIDHMDYLVCSNGTVIYDVKNQKSITLNSLDKNVFDIMKNIAQEKNLIIAIDTNSVNATSLPNNKLPEWLNDVDIMDMNILNLMSLDELSTLVLHPDTKLTQIAFRNPLKDAINNTELVRTLISNYPSEVYLTNSIYTDVNPKNTSKYNAVKYILDLLNKTNENLISFGDSGNDLELIKNSKIGIAMGNATNDAKSIAKHIISDHNSDTIGKFIQKVLDNKINLD</sequence>
<name>A0A809S050_9BACT</name>